<name>A0AAN9MXN3_CANGL</name>
<gene>
    <name evidence="1" type="ORF">VNO77_03926</name>
</gene>
<accession>A0AAN9MXN3</accession>
<dbReference type="Proteomes" id="UP001367508">
    <property type="component" value="Unassembled WGS sequence"/>
</dbReference>
<proteinExistence type="predicted"/>
<dbReference type="AlphaFoldDB" id="A0AAN9MXN3"/>
<evidence type="ECO:0000313" key="1">
    <source>
        <dbReference type="EMBL" id="KAK7361841.1"/>
    </source>
</evidence>
<evidence type="ECO:0000313" key="2">
    <source>
        <dbReference type="Proteomes" id="UP001367508"/>
    </source>
</evidence>
<organism evidence="1 2">
    <name type="scientific">Canavalia gladiata</name>
    <name type="common">Sword bean</name>
    <name type="synonym">Dolichos gladiatus</name>
    <dbReference type="NCBI Taxonomy" id="3824"/>
    <lineage>
        <taxon>Eukaryota</taxon>
        <taxon>Viridiplantae</taxon>
        <taxon>Streptophyta</taxon>
        <taxon>Embryophyta</taxon>
        <taxon>Tracheophyta</taxon>
        <taxon>Spermatophyta</taxon>
        <taxon>Magnoliopsida</taxon>
        <taxon>eudicotyledons</taxon>
        <taxon>Gunneridae</taxon>
        <taxon>Pentapetalae</taxon>
        <taxon>rosids</taxon>
        <taxon>fabids</taxon>
        <taxon>Fabales</taxon>
        <taxon>Fabaceae</taxon>
        <taxon>Papilionoideae</taxon>
        <taxon>50 kb inversion clade</taxon>
        <taxon>NPAAA clade</taxon>
        <taxon>indigoferoid/millettioid clade</taxon>
        <taxon>Phaseoleae</taxon>
        <taxon>Canavalia</taxon>
    </lineage>
</organism>
<keyword evidence="2" id="KW-1185">Reference proteome</keyword>
<reference evidence="1 2" key="1">
    <citation type="submission" date="2024-01" db="EMBL/GenBank/DDBJ databases">
        <title>The genomes of 5 underutilized Papilionoideae crops provide insights into root nodulation and disease resistanc.</title>
        <authorList>
            <person name="Jiang F."/>
        </authorList>
    </citation>
    <scope>NUCLEOTIDE SEQUENCE [LARGE SCALE GENOMIC DNA]</scope>
    <source>
        <strain evidence="1">LVBAO_FW01</strain>
        <tissue evidence="1">Leaves</tissue>
    </source>
</reference>
<dbReference type="EMBL" id="JAYMYQ010000001">
    <property type="protein sequence ID" value="KAK7361841.1"/>
    <property type="molecule type" value="Genomic_DNA"/>
</dbReference>
<comment type="caution">
    <text evidence="1">The sequence shown here is derived from an EMBL/GenBank/DDBJ whole genome shotgun (WGS) entry which is preliminary data.</text>
</comment>
<sequence length="117" mass="13593">MMGLFKDHRSYLRVYNLVSSPFLRWSFANNILIKGYGILDLLLRMAYCLSYGSKCRLDIRGVYRLELCLCIWTTSSSEASVNQFSGIYERHSHILRCTMNFEPRSEQEPKAQEGLLA</sequence>
<protein>
    <submittedName>
        <fullName evidence="1">Uncharacterized protein</fullName>
    </submittedName>
</protein>